<dbReference type="GO" id="GO:0008168">
    <property type="term" value="F:methyltransferase activity"/>
    <property type="evidence" value="ECO:0007669"/>
    <property type="project" value="UniProtKB-KW"/>
</dbReference>
<dbReference type="OrthoDB" id="9780430at2"/>
<dbReference type="InterPro" id="IPR015813">
    <property type="entry name" value="Pyrv/PenolPyrv_kinase-like_dom"/>
</dbReference>
<dbReference type="AlphaFoldDB" id="A0A0N7F341"/>
<dbReference type="STRING" id="860235.AOZ06_12245"/>
<dbReference type="GO" id="GO:0032259">
    <property type="term" value="P:methylation"/>
    <property type="evidence" value="ECO:0007669"/>
    <property type="project" value="UniProtKB-KW"/>
</dbReference>
<proteinExistence type="predicted"/>
<keyword evidence="1" id="KW-0808">Transferase</keyword>
<dbReference type="EMBL" id="CP012752">
    <property type="protein sequence ID" value="ALG07575.1"/>
    <property type="molecule type" value="Genomic_DNA"/>
</dbReference>
<dbReference type="PANTHER" id="PTHR42905:SF16">
    <property type="entry name" value="CARBOXYPHOSPHONOENOLPYRUVATE PHOSPHONOMUTASE-LIKE PROTEIN (AFU_ORTHOLOGUE AFUA_5G07230)"/>
    <property type="match status" value="1"/>
</dbReference>
<organism evidence="1 2">
    <name type="scientific">Kibdelosporangium phytohabitans</name>
    <dbReference type="NCBI Taxonomy" id="860235"/>
    <lineage>
        <taxon>Bacteria</taxon>
        <taxon>Bacillati</taxon>
        <taxon>Actinomycetota</taxon>
        <taxon>Actinomycetes</taxon>
        <taxon>Pseudonocardiales</taxon>
        <taxon>Pseudonocardiaceae</taxon>
        <taxon>Kibdelosporangium</taxon>
    </lineage>
</organism>
<dbReference type="Gene3D" id="3.20.20.60">
    <property type="entry name" value="Phosphoenolpyruvate-binding domains"/>
    <property type="match status" value="1"/>
</dbReference>
<name>A0A0N7F341_9PSEU</name>
<dbReference type="InterPro" id="IPR039556">
    <property type="entry name" value="ICL/PEPM"/>
</dbReference>
<dbReference type="Pfam" id="PF13714">
    <property type="entry name" value="PEP_mutase"/>
    <property type="match status" value="1"/>
</dbReference>
<gene>
    <name evidence="1" type="ORF">AOZ06_12245</name>
</gene>
<dbReference type="KEGG" id="kphy:AOZ06_12245"/>
<dbReference type="CDD" id="cd00377">
    <property type="entry name" value="ICL_PEPM"/>
    <property type="match status" value="1"/>
</dbReference>
<keyword evidence="2" id="KW-1185">Reference proteome</keyword>
<sequence length="259" mass="26591">MYQEFRALHVPGKPLVLANAWDAGSARLIEAAGVAAVATTSTGIAWSLGLPDGENLARADMLEVVRRIVRAVDLPVTADIESGYADSLDGVAQTVTEFRDAGVVGINFEDAWHGGPQTLRAIADQAVRISAVRKAAGADLFVNARIDTYLLSTGDLADTITRAVAYLDAGADGVFVPGLTDVDVIKGLVAEIGGPVNVMAGPGAPTIAEFAAAGAARVSLGANLAAAAYGSARRAAAEAVTAGTYEWVIEASDFGLLQR</sequence>
<evidence type="ECO:0000313" key="2">
    <source>
        <dbReference type="Proteomes" id="UP000063699"/>
    </source>
</evidence>
<protein>
    <submittedName>
        <fullName evidence="1">3-methyl-2-oxobutanoate hydroxymethyltransferase</fullName>
    </submittedName>
</protein>
<reference evidence="1 2" key="1">
    <citation type="submission" date="2015-07" db="EMBL/GenBank/DDBJ databases">
        <title>Genome sequencing of Kibdelosporangium phytohabitans.</title>
        <authorList>
            <person name="Qin S."/>
            <person name="Xing K."/>
        </authorList>
    </citation>
    <scope>NUCLEOTIDE SEQUENCE [LARGE SCALE GENOMIC DNA]</scope>
    <source>
        <strain evidence="1 2">KLBMP1111</strain>
    </source>
</reference>
<dbReference type="RefSeq" id="WP_054289542.1">
    <property type="nucleotide sequence ID" value="NZ_CP012752.1"/>
</dbReference>
<dbReference type="PANTHER" id="PTHR42905">
    <property type="entry name" value="PHOSPHOENOLPYRUVATE CARBOXYLASE"/>
    <property type="match status" value="1"/>
</dbReference>
<accession>A0A0N7F341</accession>
<dbReference type="InterPro" id="IPR040442">
    <property type="entry name" value="Pyrv_kinase-like_dom_sf"/>
</dbReference>
<dbReference type="Proteomes" id="UP000063699">
    <property type="component" value="Chromosome"/>
</dbReference>
<evidence type="ECO:0000313" key="1">
    <source>
        <dbReference type="EMBL" id="ALG07575.1"/>
    </source>
</evidence>
<dbReference type="SUPFAM" id="SSF51621">
    <property type="entry name" value="Phosphoenolpyruvate/pyruvate domain"/>
    <property type="match status" value="1"/>
</dbReference>
<keyword evidence="1" id="KW-0489">Methyltransferase</keyword>